<comment type="caution">
    <text evidence="3">The sequence shown here is derived from an EMBL/GenBank/DDBJ whole genome shotgun (WGS) entry which is preliminary data.</text>
</comment>
<keyword evidence="1" id="KW-0175">Coiled coil</keyword>
<evidence type="ECO:0000313" key="4">
    <source>
        <dbReference type="Proteomes" id="UP000077202"/>
    </source>
</evidence>
<organism evidence="3 4">
    <name type="scientific">Marchantia polymorpha subsp. ruderalis</name>
    <dbReference type="NCBI Taxonomy" id="1480154"/>
    <lineage>
        <taxon>Eukaryota</taxon>
        <taxon>Viridiplantae</taxon>
        <taxon>Streptophyta</taxon>
        <taxon>Embryophyta</taxon>
        <taxon>Marchantiophyta</taxon>
        <taxon>Marchantiopsida</taxon>
        <taxon>Marchantiidae</taxon>
        <taxon>Marchantiales</taxon>
        <taxon>Marchantiaceae</taxon>
        <taxon>Marchantia</taxon>
    </lineage>
</organism>
<feature type="coiled-coil region" evidence="1">
    <location>
        <begin position="704"/>
        <end position="738"/>
    </location>
</feature>
<feature type="compositionally biased region" description="Basic and acidic residues" evidence="2">
    <location>
        <begin position="809"/>
        <end position="821"/>
    </location>
</feature>
<protein>
    <submittedName>
        <fullName evidence="3">Uncharacterized protein</fullName>
    </submittedName>
</protein>
<sequence>MQCVCFVLSSCTLRSFFEAIRRSDADRMPLTARGAVLVAAYSTAELRPQGECGGRVRASQLEVGRRRLVADQIHGNDECHAKVAHVAQSSLRRLQQVVKEKDELISVLQDAVGSSYKKALDQQESDQHDLELLHQLLLAQEDRSIEAITDALQCLPNAYDQSDDLEVQTVIRQQPSSGNSLAVQIARLFDQYLHEISIKHEQETEDLQRSLAMFHNRCQELEDSLDHEKRTTKSYFHAQLDEKTVKYMNTKSQLEKSEELVEDLKRELKAKDEQLRTYENSVRELERLLEEERAREQDLASEHERICTETRRSLGQVSNVGQQLQKLKEETHKYQQQGQQTEFQFRTLQDKVAAQKALIHKLAVQLAALRKKTKVLKPPPAEITTTEGRQETRKQTQILQNCIEKLSAQILELEKELREVKKESDDPAFEITHDITVTDETRILTPLSLAEKSLGLVQRETMNKLQAHEKLTKTIEQLQRRLKAAKLELKKRDNDMSVSGATIEQLRFELRKSKETVEQLQEKKRKKMESGKKKPTDCVRMKGLLENIEMLDMENTLLKHEVMVQKNRRIAKLERDLKRAQGLDLIADGTQLGCSKAMIIADENAWEKAKKDLEDTIVSKDSLILELRFEVDQATWKLGQVEKRFNILFGALDCQKIELNAPVADTLLENIFSSDTGQLSVPALSLLREKVLSQRGFLRSGSRERELEDLVTALMKVVEKLNSENEALKLTCEDTVKQMEKNKKLRKVVNELQSQIGKVGGSSQDVADPEQKRLISGLRAKLQNLTDANAGLIKALRESEDLYSGLKQRVHDQESKARRTESGLPPRPGRRLSFSDEGPNLSDQNKRLKTQADTIERLETQLAVRDEDVAELNRQLEKKDDELDLLHGKLWLQESAEEPTENIYQKKVDMWSAQEARTKFSDVRLCRPEDYIDTEFITENEWESLKEENRRLKVANATEFGPQIFEDVLNLKDQLETATKVQHKLPSEPKIRTLQSHVLTELLLELVQAEMVIETKVWAHSVPVVLKYSSC</sequence>
<name>A0A176W2W4_MARPO</name>
<dbReference type="AlphaFoldDB" id="A0A176W2W4"/>
<feature type="coiled-coil region" evidence="1">
    <location>
        <begin position="247"/>
        <end position="337"/>
    </location>
</feature>
<dbReference type="EMBL" id="LVLJ01001907">
    <property type="protein sequence ID" value="OAE27398.1"/>
    <property type="molecule type" value="Genomic_DNA"/>
</dbReference>
<feature type="region of interest" description="Disordered" evidence="2">
    <location>
        <begin position="806"/>
        <end position="847"/>
    </location>
</feature>
<reference evidence="3" key="1">
    <citation type="submission" date="2016-03" db="EMBL/GenBank/DDBJ databases">
        <title>Mechanisms controlling the formation of the plant cell surface in tip-growing cells are functionally conserved among land plants.</title>
        <authorList>
            <person name="Honkanen S."/>
            <person name="Jones V.A."/>
            <person name="Morieri G."/>
            <person name="Champion C."/>
            <person name="Hetherington A.J."/>
            <person name="Kelly S."/>
            <person name="Saint-Marcoux D."/>
            <person name="Proust H."/>
            <person name="Prescott H."/>
            <person name="Dolan L."/>
        </authorList>
    </citation>
    <scope>NUCLEOTIDE SEQUENCE [LARGE SCALE GENOMIC DNA]</scope>
    <source>
        <tissue evidence="3">Whole gametophyte</tissue>
    </source>
</reference>
<evidence type="ECO:0000256" key="1">
    <source>
        <dbReference type="SAM" id="Coils"/>
    </source>
</evidence>
<keyword evidence="4" id="KW-1185">Reference proteome</keyword>
<proteinExistence type="predicted"/>
<dbReference type="Proteomes" id="UP000077202">
    <property type="component" value="Unassembled WGS sequence"/>
</dbReference>
<gene>
    <name evidence="3" type="ORF">AXG93_2015s1260</name>
</gene>
<evidence type="ECO:0000256" key="2">
    <source>
        <dbReference type="SAM" id="MobiDB-lite"/>
    </source>
</evidence>
<evidence type="ECO:0000313" key="3">
    <source>
        <dbReference type="EMBL" id="OAE27398.1"/>
    </source>
</evidence>
<feature type="coiled-coil region" evidence="1">
    <location>
        <begin position="468"/>
        <end position="530"/>
    </location>
</feature>
<feature type="coiled-coil region" evidence="1">
    <location>
        <begin position="396"/>
        <end position="423"/>
    </location>
</feature>
<accession>A0A176W2W4</accession>